<evidence type="ECO:0000259" key="14">
    <source>
        <dbReference type="PROSITE" id="PS50846"/>
    </source>
</evidence>
<dbReference type="SFLD" id="SFLDF00027">
    <property type="entry name" value="p-type_atpase"/>
    <property type="match status" value="1"/>
</dbReference>
<keyword evidence="16" id="KW-1185">Reference proteome</keyword>
<feature type="transmembrane region" description="Helical" evidence="13">
    <location>
        <begin position="637"/>
        <end position="659"/>
    </location>
</feature>
<evidence type="ECO:0000313" key="16">
    <source>
        <dbReference type="Proteomes" id="UP000014923"/>
    </source>
</evidence>
<dbReference type="NCBIfam" id="TIGR01512">
    <property type="entry name" value="ATPase-IB2_Cd"/>
    <property type="match status" value="1"/>
</dbReference>
<feature type="domain" description="HMA" evidence="14">
    <location>
        <begin position="1"/>
        <end position="67"/>
    </location>
</feature>
<dbReference type="CDD" id="cd00371">
    <property type="entry name" value="HMA"/>
    <property type="match status" value="1"/>
</dbReference>
<gene>
    <name evidence="15" type="ORF">TCEL_01570</name>
</gene>
<evidence type="ECO:0000256" key="5">
    <source>
        <dbReference type="ARBA" id="ARBA00022723"/>
    </source>
</evidence>
<dbReference type="PRINTS" id="PR00941">
    <property type="entry name" value="CDATPASE"/>
</dbReference>
<keyword evidence="13" id="KW-1003">Cell membrane</keyword>
<evidence type="ECO:0000256" key="12">
    <source>
        <dbReference type="ARBA" id="ARBA00049338"/>
    </source>
</evidence>
<keyword evidence="8" id="KW-1278">Translocase</keyword>
<dbReference type="NCBIfam" id="TIGR01494">
    <property type="entry name" value="ATPase_P-type"/>
    <property type="match status" value="1"/>
</dbReference>
<organism evidence="15 16">
    <name type="scientific">Thermobrachium celere DSM 8682</name>
    <dbReference type="NCBI Taxonomy" id="941824"/>
    <lineage>
        <taxon>Bacteria</taxon>
        <taxon>Bacillati</taxon>
        <taxon>Bacillota</taxon>
        <taxon>Clostridia</taxon>
        <taxon>Eubacteriales</taxon>
        <taxon>Clostridiaceae</taxon>
        <taxon>Thermobrachium</taxon>
    </lineage>
</organism>
<sequence length="685" mass="75261">MKYEFYLEGLGCANCAAKMEKKIKELEGVNFASIDFVNKKLVIETENVDIVSKKAEEIIKGIESHVNMVSIKDEVEKEDKIDKGIIIKYLIGVVLFISMLFMKNGTSKLIFSLTSYVLIGGDIVYRAFKNILKGQVFDENFLMTVATFGAFLIGELPEAISVMLFYKIGETLQDMAVDKSRKSIKKLLSLKAECANLVKGEEILKVKPEELNLDDIILIKPGERVPVDGVIIDGRSSLDVAALTGESIPSYVEQGSYILSGSINLEGVLKVRVLKTYQNSTVKKILDLVENAASKKAKTENFITKFARYYTPAVVGLAFILAVIPPVLGFGDFKRWIYRALVFLVVSCPCALVISIPLSFFGGIGLASKRGILIKGSSFIEALCEIKAVVFDKTGTLTWGRFEVSEIVPLNGFSKEEVLKYAALLESFSNHPIAVSIVKEYKDIIDKTEVKDFKEISGCGVWGKIFDKEVAVGNSKLMRQLGINLEENINLTTVYVAVNGVLAGVIKVTDSIKSSAKEVIDNLKKQNIKTFILTGDNKASAYYVADKLGIDEYYFELLPQDKVEKFNVIKNSLDGKVAFVGDGINDAPVLKLSDVGIAMGALGQDAAIEAADVVITTDEIEKVYEAIKISKYTRKIVVQNIILALSIKVLVLILAAFGLSNMWEAVFADVGVALLAVINSRRIIK</sequence>
<keyword evidence="7 13" id="KW-0067">ATP-binding</keyword>
<dbReference type="FunFam" id="2.70.150.10:FF:000002">
    <property type="entry name" value="Copper-transporting ATPase 1, putative"/>
    <property type="match status" value="1"/>
</dbReference>
<dbReference type="Proteomes" id="UP000014923">
    <property type="component" value="Unassembled WGS sequence"/>
</dbReference>
<comment type="caution">
    <text evidence="15">The sequence shown here is derived from an EMBL/GenBank/DDBJ whole genome shotgun (WGS) entry which is preliminary data.</text>
</comment>
<dbReference type="PRINTS" id="PR00119">
    <property type="entry name" value="CATATPASE"/>
</dbReference>
<evidence type="ECO:0000313" key="15">
    <source>
        <dbReference type="EMBL" id="CDF57656.1"/>
    </source>
</evidence>
<dbReference type="SFLD" id="SFLDG00002">
    <property type="entry name" value="C1.7:_P-type_atpase_like"/>
    <property type="match status" value="1"/>
</dbReference>
<protein>
    <recommendedName>
        <fullName evidence="11">Cd(2+)-exporting ATPase</fullName>
        <ecNumber evidence="11">7.2.2.21</ecNumber>
    </recommendedName>
</protein>
<evidence type="ECO:0000256" key="7">
    <source>
        <dbReference type="ARBA" id="ARBA00022840"/>
    </source>
</evidence>
<dbReference type="SUPFAM" id="SSF56784">
    <property type="entry name" value="HAD-like"/>
    <property type="match status" value="1"/>
</dbReference>
<reference evidence="15" key="1">
    <citation type="submission" date="2013-03" db="EMBL/GenBank/DDBJ databases">
        <title>Draft genome sequence of the hydrogen-ethanol-producing anaerobic alkalithermophilic Caloramator celere.</title>
        <authorList>
            <person name="Ciranna A."/>
            <person name="Larjo A."/>
            <person name="Kivisto A."/>
            <person name="Santala V."/>
            <person name="Roos C."/>
            <person name="Karp M."/>
        </authorList>
    </citation>
    <scope>NUCLEOTIDE SEQUENCE [LARGE SCALE GENOMIC DNA]</scope>
    <source>
        <strain evidence="15">DSM 8682</strain>
    </source>
</reference>
<keyword evidence="15" id="KW-0378">Hydrolase</keyword>
<keyword evidence="10 13" id="KW-0472">Membrane</keyword>
<dbReference type="InterPro" id="IPR018303">
    <property type="entry name" value="ATPase_P-typ_P_site"/>
</dbReference>
<evidence type="ECO:0000256" key="3">
    <source>
        <dbReference type="ARBA" id="ARBA00022539"/>
    </source>
</evidence>
<evidence type="ECO:0000256" key="10">
    <source>
        <dbReference type="ARBA" id="ARBA00023136"/>
    </source>
</evidence>
<name>R7RQN0_9CLOT</name>
<dbReference type="InterPro" id="IPR023214">
    <property type="entry name" value="HAD_sf"/>
</dbReference>
<evidence type="ECO:0000256" key="11">
    <source>
        <dbReference type="ARBA" id="ARBA00039103"/>
    </source>
</evidence>
<dbReference type="AlphaFoldDB" id="R7RQN0"/>
<dbReference type="Gene3D" id="3.40.1110.10">
    <property type="entry name" value="Calcium-transporting ATPase, cytoplasmic domain N"/>
    <property type="match status" value="1"/>
</dbReference>
<dbReference type="GO" id="GO:0005524">
    <property type="term" value="F:ATP binding"/>
    <property type="evidence" value="ECO:0007669"/>
    <property type="project" value="UniProtKB-UniRule"/>
</dbReference>
<feature type="transmembrane region" description="Helical" evidence="13">
    <location>
        <begin position="309"/>
        <end position="330"/>
    </location>
</feature>
<dbReference type="GO" id="GO:0008551">
    <property type="term" value="F:P-type cadmium transporter activity"/>
    <property type="evidence" value="ECO:0007669"/>
    <property type="project" value="UniProtKB-EC"/>
</dbReference>
<keyword evidence="9 13" id="KW-1133">Transmembrane helix</keyword>
<dbReference type="Pfam" id="PF00403">
    <property type="entry name" value="HMA"/>
    <property type="match status" value="1"/>
</dbReference>
<evidence type="ECO:0000256" key="9">
    <source>
        <dbReference type="ARBA" id="ARBA00022989"/>
    </source>
</evidence>
<dbReference type="Gene3D" id="3.30.70.100">
    <property type="match status" value="1"/>
</dbReference>
<comment type="similarity">
    <text evidence="2 13">Belongs to the cation transport ATPase (P-type) (TC 3.A.3) family. Type IB subfamily.</text>
</comment>
<dbReference type="EC" id="7.2.2.21" evidence="11"/>
<dbReference type="InterPro" id="IPR059000">
    <property type="entry name" value="ATPase_P-type_domA"/>
</dbReference>
<dbReference type="GO" id="GO:0046872">
    <property type="term" value="F:metal ion binding"/>
    <property type="evidence" value="ECO:0007669"/>
    <property type="project" value="UniProtKB-KW"/>
</dbReference>
<dbReference type="SUPFAM" id="SSF81665">
    <property type="entry name" value="Calcium ATPase, transmembrane domain M"/>
    <property type="match status" value="1"/>
</dbReference>
<keyword evidence="3" id="KW-0104">Cadmium</keyword>
<dbReference type="InterPro" id="IPR023299">
    <property type="entry name" value="ATPase_P-typ_cyto_dom_N"/>
</dbReference>
<dbReference type="InterPro" id="IPR023298">
    <property type="entry name" value="ATPase_P-typ_TM_dom_sf"/>
</dbReference>
<dbReference type="InterPro" id="IPR044492">
    <property type="entry name" value="P_typ_ATPase_HD_dom"/>
</dbReference>
<evidence type="ECO:0000256" key="8">
    <source>
        <dbReference type="ARBA" id="ARBA00022967"/>
    </source>
</evidence>
<feature type="transmembrane region" description="Helical" evidence="13">
    <location>
        <begin position="336"/>
        <end position="367"/>
    </location>
</feature>
<dbReference type="InterPro" id="IPR008250">
    <property type="entry name" value="ATPase_P-typ_transduc_dom_A_sf"/>
</dbReference>
<keyword evidence="5 13" id="KW-0479">Metal-binding</keyword>
<dbReference type="Pfam" id="PF00702">
    <property type="entry name" value="Hydrolase"/>
    <property type="match status" value="1"/>
</dbReference>
<dbReference type="InterPro" id="IPR036412">
    <property type="entry name" value="HAD-like_sf"/>
</dbReference>
<feature type="transmembrane region" description="Helical" evidence="13">
    <location>
        <begin position="140"/>
        <end position="166"/>
    </location>
</feature>
<dbReference type="SUPFAM" id="SSF81653">
    <property type="entry name" value="Calcium ATPase, transduction domain A"/>
    <property type="match status" value="1"/>
</dbReference>
<keyword evidence="4 13" id="KW-0812">Transmembrane</keyword>
<dbReference type="PANTHER" id="PTHR48085">
    <property type="entry name" value="CADMIUM/ZINC-TRANSPORTING ATPASE HMA2-RELATED"/>
    <property type="match status" value="1"/>
</dbReference>
<feature type="transmembrane region" description="Helical" evidence="13">
    <location>
        <begin position="85"/>
        <end position="102"/>
    </location>
</feature>
<dbReference type="GO" id="GO:0016887">
    <property type="term" value="F:ATP hydrolysis activity"/>
    <property type="evidence" value="ECO:0007669"/>
    <property type="project" value="InterPro"/>
</dbReference>
<feature type="transmembrane region" description="Helical" evidence="13">
    <location>
        <begin position="665"/>
        <end position="684"/>
    </location>
</feature>
<dbReference type="SUPFAM" id="SSF55008">
    <property type="entry name" value="HMA, heavy metal-associated domain"/>
    <property type="match status" value="1"/>
</dbReference>
<dbReference type="Pfam" id="PF00122">
    <property type="entry name" value="E1-E2_ATPase"/>
    <property type="match status" value="1"/>
</dbReference>
<evidence type="ECO:0000256" key="2">
    <source>
        <dbReference type="ARBA" id="ARBA00006024"/>
    </source>
</evidence>
<comment type="subcellular location">
    <subcellularLocation>
        <location evidence="1">Cell membrane</location>
        <topology evidence="1">Multi-pass membrane protein</topology>
    </subcellularLocation>
</comment>
<dbReference type="HOGENOM" id="CLU_001771_6_2_9"/>
<dbReference type="SFLD" id="SFLDS00003">
    <property type="entry name" value="Haloacid_Dehalogenase"/>
    <property type="match status" value="1"/>
</dbReference>
<dbReference type="NCBIfam" id="TIGR01525">
    <property type="entry name" value="ATPase-IB_hvy"/>
    <property type="match status" value="1"/>
</dbReference>
<comment type="catalytic activity">
    <reaction evidence="12">
        <text>Cd(2+)(in) + ATP + H2O = Cd(2+)(out) + ADP + phosphate + H(+)</text>
        <dbReference type="Rhea" id="RHEA:12132"/>
        <dbReference type="ChEBI" id="CHEBI:15377"/>
        <dbReference type="ChEBI" id="CHEBI:15378"/>
        <dbReference type="ChEBI" id="CHEBI:30616"/>
        <dbReference type="ChEBI" id="CHEBI:43474"/>
        <dbReference type="ChEBI" id="CHEBI:48775"/>
        <dbReference type="ChEBI" id="CHEBI:456216"/>
        <dbReference type="EC" id="7.2.2.21"/>
    </reaction>
</comment>
<dbReference type="Gene3D" id="3.40.50.1000">
    <property type="entry name" value="HAD superfamily/HAD-like"/>
    <property type="match status" value="1"/>
</dbReference>
<evidence type="ECO:0000256" key="13">
    <source>
        <dbReference type="RuleBase" id="RU362081"/>
    </source>
</evidence>
<evidence type="ECO:0000256" key="6">
    <source>
        <dbReference type="ARBA" id="ARBA00022741"/>
    </source>
</evidence>
<dbReference type="Gene3D" id="2.70.150.10">
    <property type="entry name" value="Calcium-transporting ATPase, cytoplasmic transduction domain A"/>
    <property type="match status" value="1"/>
</dbReference>
<dbReference type="GO" id="GO:0005886">
    <property type="term" value="C:plasma membrane"/>
    <property type="evidence" value="ECO:0007669"/>
    <property type="project" value="UniProtKB-SubCell"/>
</dbReference>
<dbReference type="PROSITE" id="PS00154">
    <property type="entry name" value="ATPASE_E1_E2"/>
    <property type="match status" value="1"/>
</dbReference>
<dbReference type="InterPro" id="IPR006121">
    <property type="entry name" value="HMA_dom"/>
</dbReference>
<dbReference type="eggNOG" id="COG2217">
    <property type="taxonomic scope" value="Bacteria"/>
</dbReference>
<proteinExistence type="inferred from homology"/>
<dbReference type="InterPro" id="IPR051014">
    <property type="entry name" value="Cation_Transport_ATPase_IB"/>
</dbReference>
<dbReference type="InterPro" id="IPR001757">
    <property type="entry name" value="P_typ_ATPase"/>
</dbReference>
<dbReference type="PANTHER" id="PTHR48085:SF5">
    <property type="entry name" value="CADMIUM_ZINC-TRANSPORTING ATPASE HMA4-RELATED"/>
    <property type="match status" value="1"/>
</dbReference>
<keyword evidence="6 13" id="KW-0547">Nucleotide-binding</keyword>
<dbReference type="InterPro" id="IPR036163">
    <property type="entry name" value="HMA_dom_sf"/>
</dbReference>
<dbReference type="EMBL" id="CAVN010000089">
    <property type="protein sequence ID" value="CDF57656.1"/>
    <property type="molecule type" value="Genomic_DNA"/>
</dbReference>
<dbReference type="PROSITE" id="PS50846">
    <property type="entry name" value="HMA_2"/>
    <property type="match status" value="1"/>
</dbReference>
<dbReference type="InterPro" id="IPR027256">
    <property type="entry name" value="P-typ_ATPase_IB"/>
</dbReference>
<evidence type="ECO:0000256" key="1">
    <source>
        <dbReference type="ARBA" id="ARBA00004651"/>
    </source>
</evidence>
<feature type="transmembrane region" description="Helical" evidence="13">
    <location>
        <begin position="109"/>
        <end position="128"/>
    </location>
</feature>
<evidence type="ECO:0000256" key="4">
    <source>
        <dbReference type="ARBA" id="ARBA00022692"/>
    </source>
</evidence>
<accession>R7RQN0</accession>